<organism evidence="3 4">
    <name type="scientific">Flavobacterium cutihirudinis</name>
    <dbReference type="NCBI Taxonomy" id="1265740"/>
    <lineage>
        <taxon>Bacteria</taxon>
        <taxon>Pseudomonadati</taxon>
        <taxon>Bacteroidota</taxon>
        <taxon>Flavobacteriia</taxon>
        <taxon>Flavobacteriales</taxon>
        <taxon>Flavobacteriaceae</taxon>
        <taxon>Flavobacterium</taxon>
    </lineage>
</organism>
<reference evidence="3 4" key="1">
    <citation type="submission" date="2018-07" db="EMBL/GenBank/DDBJ databases">
        <title>Genomic Encyclopedia of Archaeal and Bacterial Type Strains, Phase II (KMG-II): from individual species to whole genera.</title>
        <authorList>
            <person name="Goeker M."/>
        </authorList>
    </citation>
    <scope>NUCLEOTIDE SEQUENCE [LARGE SCALE GENOMIC DNA]</scope>
    <source>
        <strain evidence="3 4">DSM 25795</strain>
    </source>
</reference>
<comment type="caution">
    <text evidence="3">The sequence shown here is derived from an EMBL/GenBank/DDBJ whole genome shotgun (WGS) entry which is preliminary data.</text>
</comment>
<dbReference type="Pfam" id="PF19783">
    <property type="entry name" value="DUF6268"/>
    <property type="match status" value="1"/>
</dbReference>
<evidence type="ECO:0000259" key="2">
    <source>
        <dbReference type="Pfam" id="PF19783"/>
    </source>
</evidence>
<proteinExistence type="predicted"/>
<dbReference type="AlphaFoldDB" id="A0A3D9FNQ0"/>
<feature type="chain" id="PRO_5017694699" description="DUF6268 domain-containing protein" evidence="1">
    <location>
        <begin position="21"/>
        <end position="279"/>
    </location>
</feature>
<accession>A0A3D9FNQ0</accession>
<dbReference type="RefSeq" id="WP_115889422.1">
    <property type="nucleotide sequence ID" value="NZ_QRDQ01000011.1"/>
</dbReference>
<sequence length="279" mass="32039">MKIKIIICSVFTVSFFNVKAQETISAEINAKAEPTDQIDFNKTSAVVSYSKSLNTKNQFKNTFEYSNLKVNYEVGRFLAYDNLESFNQFKNKMEFLQQISSTTKLNYTVTPTVNYQQNLDFSDFTILGSLELIQQINSKTNITIGAARTTVFGSPKFMPVFALNYKISTESDLLLGFPDSKLSYSNNIRNKFSINNNFNGNFYNLDQKNNLDNSAKASLSQMTSTLEYERNIDTNWFINFKGGYDFYKKYELLDSENHKIHDFNISNGYILGVGIKYKQ</sequence>
<feature type="domain" description="DUF6268" evidence="2">
    <location>
        <begin position="94"/>
        <end position="278"/>
    </location>
</feature>
<evidence type="ECO:0000256" key="1">
    <source>
        <dbReference type="SAM" id="SignalP"/>
    </source>
</evidence>
<dbReference type="Proteomes" id="UP000257004">
    <property type="component" value="Unassembled WGS sequence"/>
</dbReference>
<keyword evidence="4" id="KW-1185">Reference proteome</keyword>
<name>A0A3D9FNQ0_9FLAO</name>
<feature type="signal peptide" evidence="1">
    <location>
        <begin position="1"/>
        <end position="20"/>
    </location>
</feature>
<dbReference type="InterPro" id="IPR046235">
    <property type="entry name" value="DUF6268"/>
</dbReference>
<evidence type="ECO:0000313" key="4">
    <source>
        <dbReference type="Proteomes" id="UP000257004"/>
    </source>
</evidence>
<keyword evidence="1" id="KW-0732">Signal</keyword>
<gene>
    <name evidence="3" type="ORF">BD847_3429</name>
</gene>
<evidence type="ECO:0000313" key="3">
    <source>
        <dbReference type="EMBL" id="RED21940.1"/>
    </source>
</evidence>
<dbReference type="EMBL" id="QRDQ01000011">
    <property type="protein sequence ID" value="RED21940.1"/>
    <property type="molecule type" value="Genomic_DNA"/>
</dbReference>
<protein>
    <recommendedName>
        <fullName evidence="2">DUF6268 domain-containing protein</fullName>
    </recommendedName>
</protein>
<dbReference type="OrthoDB" id="1375732at2"/>